<dbReference type="SUPFAM" id="SSF55874">
    <property type="entry name" value="ATPase domain of HSP90 chaperone/DNA topoisomerase II/histidine kinase"/>
    <property type="match status" value="1"/>
</dbReference>
<dbReference type="CDD" id="cd16917">
    <property type="entry name" value="HATPase_UhpB-NarQ-NarX-like"/>
    <property type="match status" value="1"/>
</dbReference>
<evidence type="ECO:0000256" key="2">
    <source>
        <dbReference type="ARBA" id="ARBA00022777"/>
    </source>
</evidence>
<accession>A0A495VZK6</accession>
<gene>
    <name evidence="5" type="ORF">C8E97_3425</name>
</gene>
<dbReference type="EMBL" id="RBXO01000001">
    <property type="protein sequence ID" value="RKT54776.1"/>
    <property type="molecule type" value="Genomic_DNA"/>
</dbReference>
<reference evidence="5 6" key="1">
    <citation type="submission" date="2018-10" db="EMBL/GenBank/DDBJ databases">
        <title>Sequencing the genomes of 1000 actinobacteria strains.</title>
        <authorList>
            <person name="Klenk H.-P."/>
        </authorList>
    </citation>
    <scope>NUCLEOTIDE SEQUENCE [LARGE SCALE GENOMIC DNA]</scope>
    <source>
        <strain evidence="5 6">DSM 43800</strain>
    </source>
</reference>
<evidence type="ECO:0000313" key="5">
    <source>
        <dbReference type="EMBL" id="RKT54776.1"/>
    </source>
</evidence>
<dbReference type="AlphaFoldDB" id="A0A495VZK6"/>
<evidence type="ECO:0000313" key="6">
    <source>
        <dbReference type="Proteomes" id="UP000282084"/>
    </source>
</evidence>
<feature type="domain" description="Histidine kinase/HSP90-like ATPase" evidence="4">
    <location>
        <begin position="308"/>
        <end position="396"/>
    </location>
</feature>
<evidence type="ECO:0000256" key="1">
    <source>
        <dbReference type="ARBA" id="ARBA00022679"/>
    </source>
</evidence>
<proteinExistence type="predicted"/>
<dbReference type="PANTHER" id="PTHR24421:SF61">
    <property type="entry name" value="OXYGEN SENSOR HISTIDINE KINASE NREB"/>
    <property type="match status" value="1"/>
</dbReference>
<dbReference type="Gene3D" id="3.30.565.10">
    <property type="entry name" value="Histidine kinase-like ATPase, C-terminal domain"/>
    <property type="match status" value="1"/>
</dbReference>
<dbReference type="GO" id="GO:0016301">
    <property type="term" value="F:kinase activity"/>
    <property type="evidence" value="ECO:0007669"/>
    <property type="project" value="UniProtKB-KW"/>
</dbReference>
<dbReference type="InterPro" id="IPR050482">
    <property type="entry name" value="Sensor_HK_TwoCompSys"/>
</dbReference>
<dbReference type="PANTHER" id="PTHR24421">
    <property type="entry name" value="NITRATE/NITRITE SENSOR PROTEIN NARX-RELATED"/>
    <property type="match status" value="1"/>
</dbReference>
<dbReference type="Proteomes" id="UP000282084">
    <property type="component" value="Unassembled WGS sequence"/>
</dbReference>
<protein>
    <submittedName>
        <fullName evidence="5">Histidine kinase/DNA gyrase B/HSP90-like ATPase</fullName>
    </submittedName>
</protein>
<evidence type="ECO:0000256" key="3">
    <source>
        <dbReference type="ARBA" id="ARBA00023012"/>
    </source>
</evidence>
<keyword evidence="3" id="KW-0902">Two-component regulatory system</keyword>
<dbReference type="GO" id="GO:0000160">
    <property type="term" value="P:phosphorelay signal transduction system"/>
    <property type="evidence" value="ECO:0007669"/>
    <property type="project" value="UniProtKB-KW"/>
</dbReference>
<keyword evidence="6" id="KW-1185">Reference proteome</keyword>
<dbReference type="InterPro" id="IPR003594">
    <property type="entry name" value="HATPase_dom"/>
</dbReference>
<comment type="caution">
    <text evidence="5">The sequence shown here is derived from an EMBL/GenBank/DDBJ whole genome shotgun (WGS) entry which is preliminary data.</text>
</comment>
<sequence length="398" mass="41160">MRTAARCGGAGPARRVGPAAVVAVDRRVRVSRMVRVTAPARPDVPGRIEAEFDAAVRRFTGPVRGVGVVLIGVFGVLSLPADRLPEGFALLGLTLVGAVADVASPRAALVPAVVRVVAVCAVQGRLGGGADQWALNVLTTTAITLQWQWSPRVTVPITAALVAVQVFAAGSGGAVPRVVVECACARLAFLLVRRSTRRIDALSARRGALERAEALALDRRRREREYLALLHDTASATFLMVATHGGDLDPAAVAGYARRDLAALTGDPCAPHDHPIDVATSLRAMADGVALDVRVDGGDALVPAFVALALTRAAREALTNVERHAGTGAATLSVRGDGDGVEVTVRDAGRGFDPAGVSGHRRGIRESVVGRMAAVGGTADVTSAAGRGTTVRLRWPDG</sequence>
<keyword evidence="1" id="KW-0808">Transferase</keyword>
<organism evidence="5 6">
    <name type="scientific">Saccharothrix australiensis</name>
    <dbReference type="NCBI Taxonomy" id="2072"/>
    <lineage>
        <taxon>Bacteria</taxon>
        <taxon>Bacillati</taxon>
        <taxon>Actinomycetota</taxon>
        <taxon>Actinomycetes</taxon>
        <taxon>Pseudonocardiales</taxon>
        <taxon>Pseudonocardiaceae</taxon>
        <taxon>Saccharothrix</taxon>
    </lineage>
</organism>
<name>A0A495VZK6_9PSEU</name>
<keyword evidence="2 5" id="KW-0418">Kinase</keyword>
<dbReference type="Pfam" id="PF02518">
    <property type="entry name" value="HATPase_c"/>
    <property type="match status" value="1"/>
</dbReference>
<evidence type="ECO:0000259" key="4">
    <source>
        <dbReference type="Pfam" id="PF02518"/>
    </source>
</evidence>
<dbReference type="InterPro" id="IPR036890">
    <property type="entry name" value="HATPase_C_sf"/>
</dbReference>